<evidence type="ECO:0000256" key="1">
    <source>
        <dbReference type="ARBA" id="ARBA00023125"/>
    </source>
</evidence>
<dbReference type="InterPro" id="IPR009057">
    <property type="entry name" value="Homeodomain-like_sf"/>
</dbReference>
<dbReference type="RefSeq" id="WP_153548240.1">
    <property type="nucleotide sequence ID" value="NZ_WIXK01000005.1"/>
</dbReference>
<name>A0A844B1V2_9RHOB</name>
<dbReference type="Pfam" id="PF00440">
    <property type="entry name" value="TetR_N"/>
    <property type="match status" value="1"/>
</dbReference>
<evidence type="ECO:0000313" key="5">
    <source>
        <dbReference type="Proteomes" id="UP000436694"/>
    </source>
</evidence>
<feature type="domain" description="HTH tetR-type" evidence="3">
    <location>
        <begin position="10"/>
        <end position="70"/>
    </location>
</feature>
<dbReference type="PANTHER" id="PTHR43479:SF11">
    <property type="entry name" value="ACREF_ENVCD OPERON REPRESSOR-RELATED"/>
    <property type="match status" value="1"/>
</dbReference>
<keyword evidence="5" id="KW-1185">Reference proteome</keyword>
<dbReference type="AlphaFoldDB" id="A0A844B1V2"/>
<organism evidence="4 5">
    <name type="scientific">Tritonibacter aquimaris</name>
    <dbReference type="NCBI Taxonomy" id="2663379"/>
    <lineage>
        <taxon>Bacteria</taxon>
        <taxon>Pseudomonadati</taxon>
        <taxon>Pseudomonadota</taxon>
        <taxon>Alphaproteobacteria</taxon>
        <taxon>Rhodobacterales</taxon>
        <taxon>Paracoccaceae</taxon>
        <taxon>Tritonibacter</taxon>
    </lineage>
</organism>
<dbReference type="Proteomes" id="UP000436694">
    <property type="component" value="Unassembled WGS sequence"/>
</dbReference>
<proteinExistence type="predicted"/>
<comment type="caution">
    <text evidence="4">The sequence shown here is derived from an EMBL/GenBank/DDBJ whole genome shotgun (WGS) entry which is preliminary data.</text>
</comment>
<accession>A0A844B1V2</accession>
<dbReference type="InterPro" id="IPR001647">
    <property type="entry name" value="HTH_TetR"/>
</dbReference>
<sequence length="193" mass="21504">MNRPVQKRTLATRAKLIAAAKTAIDAKGFAAMRVEEVVQEAGVAKGTFFAHFSDKDALMDLIIADYINHILDEIEQRPAPESVDALICGLDPLLSFMTSERYVFDLILRHSGAAAKEEIGPISQTFTRMHVLFSHWLATRSFRKDVPPAILAEGIQAFAIQAIALDFCAANNEMPMQVRLRTYLEAWLRPSCI</sequence>
<dbReference type="GO" id="GO:0003677">
    <property type="term" value="F:DNA binding"/>
    <property type="evidence" value="ECO:0007669"/>
    <property type="project" value="UniProtKB-UniRule"/>
</dbReference>
<feature type="DNA-binding region" description="H-T-H motif" evidence="2">
    <location>
        <begin position="33"/>
        <end position="52"/>
    </location>
</feature>
<dbReference type="Gene3D" id="1.10.357.10">
    <property type="entry name" value="Tetracycline Repressor, domain 2"/>
    <property type="match status" value="1"/>
</dbReference>
<evidence type="ECO:0000259" key="3">
    <source>
        <dbReference type="PROSITE" id="PS50977"/>
    </source>
</evidence>
<dbReference type="SUPFAM" id="SSF46689">
    <property type="entry name" value="Homeodomain-like"/>
    <property type="match status" value="1"/>
</dbReference>
<dbReference type="EMBL" id="WIXK01000005">
    <property type="protein sequence ID" value="MQY43366.1"/>
    <property type="molecule type" value="Genomic_DNA"/>
</dbReference>
<dbReference type="InterPro" id="IPR050624">
    <property type="entry name" value="HTH-type_Tx_Regulator"/>
</dbReference>
<dbReference type="PROSITE" id="PS50977">
    <property type="entry name" value="HTH_TETR_2"/>
    <property type="match status" value="1"/>
</dbReference>
<reference evidence="4 5" key="1">
    <citation type="submission" date="2019-10" db="EMBL/GenBank/DDBJ databases">
        <title>Epibacterium sp. nov., isolated from seawater.</title>
        <authorList>
            <person name="Zhang X."/>
            <person name="Li N."/>
        </authorList>
    </citation>
    <scope>NUCLEOTIDE SEQUENCE [LARGE SCALE GENOMIC DNA]</scope>
    <source>
        <strain evidence="4 5">SM1969</strain>
    </source>
</reference>
<gene>
    <name evidence="4" type="ORF">GG681_11995</name>
</gene>
<protein>
    <submittedName>
        <fullName evidence="4">TetR family transcriptional regulator</fullName>
    </submittedName>
</protein>
<dbReference type="PRINTS" id="PR00455">
    <property type="entry name" value="HTHTETR"/>
</dbReference>
<keyword evidence="1 2" id="KW-0238">DNA-binding</keyword>
<evidence type="ECO:0000256" key="2">
    <source>
        <dbReference type="PROSITE-ProRule" id="PRU00335"/>
    </source>
</evidence>
<evidence type="ECO:0000313" key="4">
    <source>
        <dbReference type="EMBL" id="MQY43366.1"/>
    </source>
</evidence>
<dbReference type="PANTHER" id="PTHR43479">
    <property type="entry name" value="ACREF/ENVCD OPERON REPRESSOR-RELATED"/>
    <property type="match status" value="1"/>
</dbReference>